<dbReference type="AlphaFoldDB" id="A0A4Y2E6U4"/>
<dbReference type="EMBL" id="BGPR01000499">
    <property type="protein sequence ID" value="GBM23505.1"/>
    <property type="molecule type" value="Genomic_DNA"/>
</dbReference>
<evidence type="ECO:0000313" key="2">
    <source>
        <dbReference type="Proteomes" id="UP000499080"/>
    </source>
</evidence>
<organism evidence="1 2">
    <name type="scientific">Araneus ventricosus</name>
    <name type="common">Orbweaver spider</name>
    <name type="synonym">Epeira ventricosa</name>
    <dbReference type="NCBI Taxonomy" id="182803"/>
    <lineage>
        <taxon>Eukaryota</taxon>
        <taxon>Metazoa</taxon>
        <taxon>Ecdysozoa</taxon>
        <taxon>Arthropoda</taxon>
        <taxon>Chelicerata</taxon>
        <taxon>Arachnida</taxon>
        <taxon>Araneae</taxon>
        <taxon>Araneomorphae</taxon>
        <taxon>Entelegynae</taxon>
        <taxon>Araneoidea</taxon>
        <taxon>Araneidae</taxon>
        <taxon>Araneus</taxon>
    </lineage>
</organism>
<sequence>MYKRHTRFFSLPEVYFRRLNLFDIDHCPSGGISTALLYATECALTAYWRLRNPVTIFEQDWVKRVVNNLISRQKIHKIVKFLRKKYLFLSPLAFTCSASSTIKLQLTHTPQQK</sequence>
<name>A0A4Y2E6U4_ARAVE</name>
<protein>
    <submittedName>
        <fullName evidence="1">Uncharacterized protein</fullName>
    </submittedName>
</protein>
<gene>
    <name evidence="1" type="ORF">AVEN_153082_1</name>
</gene>
<proteinExistence type="predicted"/>
<comment type="caution">
    <text evidence="1">The sequence shown here is derived from an EMBL/GenBank/DDBJ whole genome shotgun (WGS) entry which is preliminary data.</text>
</comment>
<keyword evidence="2" id="KW-1185">Reference proteome</keyword>
<evidence type="ECO:0000313" key="1">
    <source>
        <dbReference type="EMBL" id="GBM23505.1"/>
    </source>
</evidence>
<reference evidence="1 2" key="1">
    <citation type="journal article" date="2019" name="Sci. Rep.">
        <title>Orb-weaving spider Araneus ventricosus genome elucidates the spidroin gene catalogue.</title>
        <authorList>
            <person name="Kono N."/>
            <person name="Nakamura H."/>
            <person name="Ohtoshi R."/>
            <person name="Moran D.A.P."/>
            <person name="Shinohara A."/>
            <person name="Yoshida Y."/>
            <person name="Fujiwara M."/>
            <person name="Mori M."/>
            <person name="Tomita M."/>
            <person name="Arakawa K."/>
        </authorList>
    </citation>
    <scope>NUCLEOTIDE SEQUENCE [LARGE SCALE GENOMIC DNA]</scope>
</reference>
<accession>A0A4Y2E6U4</accession>
<dbReference type="Proteomes" id="UP000499080">
    <property type="component" value="Unassembled WGS sequence"/>
</dbReference>